<dbReference type="AlphaFoldDB" id="A0AAE0T3G9"/>
<dbReference type="Proteomes" id="UP001195483">
    <property type="component" value="Unassembled WGS sequence"/>
</dbReference>
<comment type="caution">
    <text evidence="1">The sequence shown here is derived from an EMBL/GenBank/DDBJ whole genome shotgun (WGS) entry which is preliminary data.</text>
</comment>
<gene>
    <name evidence="1" type="ORF">CHS0354_003795</name>
</gene>
<organism evidence="1 2">
    <name type="scientific">Potamilus streckersoni</name>
    <dbReference type="NCBI Taxonomy" id="2493646"/>
    <lineage>
        <taxon>Eukaryota</taxon>
        <taxon>Metazoa</taxon>
        <taxon>Spiralia</taxon>
        <taxon>Lophotrochozoa</taxon>
        <taxon>Mollusca</taxon>
        <taxon>Bivalvia</taxon>
        <taxon>Autobranchia</taxon>
        <taxon>Heteroconchia</taxon>
        <taxon>Palaeoheterodonta</taxon>
        <taxon>Unionida</taxon>
        <taxon>Unionoidea</taxon>
        <taxon>Unionidae</taxon>
        <taxon>Ambleminae</taxon>
        <taxon>Lampsilini</taxon>
        <taxon>Potamilus</taxon>
    </lineage>
</organism>
<reference evidence="1" key="2">
    <citation type="journal article" date="2021" name="Genome Biol. Evol.">
        <title>Developing a high-quality reference genome for a parasitic bivalve with doubly uniparental inheritance (Bivalvia: Unionida).</title>
        <authorList>
            <person name="Smith C.H."/>
        </authorList>
    </citation>
    <scope>NUCLEOTIDE SEQUENCE</scope>
    <source>
        <strain evidence="1">CHS0354</strain>
        <tissue evidence="1">Mantle</tissue>
    </source>
</reference>
<reference evidence="1" key="3">
    <citation type="submission" date="2023-05" db="EMBL/GenBank/DDBJ databases">
        <authorList>
            <person name="Smith C.H."/>
        </authorList>
    </citation>
    <scope>NUCLEOTIDE SEQUENCE</scope>
    <source>
        <strain evidence="1">CHS0354</strain>
        <tissue evidence="1">Mantle</tissue>
    </source>
</reference>
<evidence type="ECO:0000313" key="1">
    <source>
        <dbReference type="EMBL" id="KAK3602543.1"/>
    </source>
</evidence>
<protein>
    <submittedName>
        <fullName evidence="1">Uncharacterized protein</fullName>
    </submittedName>
</protein>
<name>A0AAE0T3G9_9BIVA</name>
<reference evidence="1" key="1">
    <citation type="journal article" date="2021" name="Genome Biol. Evol.">
        <title>A High-Quality Reference Genome for a Parasitic Bivalve with Doubly Uniparental Inheritance (Bivalvia: Unionida).</title>
        <authorList>
            <person name="Smith C.H."/>
        </authorList>
    </citation>
    <scope>NUCLEOTIDE SEQUENCE</scope>
    <source>
        <strain evidence="1">CHS0354</strain>
    </source>
</reference>
<keyword evidence="2" id="KW-1185">Reference proteome</keyword>
<dbReference type="EMBL" id="JAEAOA010000298">
    <property type="protein sequence ID" value="KAK3602543.1"/>
    <property type="molecule type" value="Genomic_DNA"/>
</dbReference>
<accession>A0AAE0T3G9</accession>
<evidence type="ECO:0000313" key="2">
    <source>
        <dbReference type="Proteomes" id="UP001195483"/>
    </source>
</evidence>
<proteinExistence type="predicted"/>
<sequence>MGDVGIMDKQLIYMWKYPGIGTNGRIVAPAVVMAYVKEIGHVLIQFRLMVDSTAMDCIQRTLNVGAILVNCAWHNDMGGSVNIGVSYRTQKLSV</sequence>